<keyword evidence="3" id="KW-1185">Reference proteome</keyword>
<dbReference type="RefSeq" id="WP_146369818.1">
    <property type="nucleotide sequence ID" value="NZ_SJPP01000001.1"/>
</dbReference>
<name>A0A5C6BMJ4_9PLAN</name>
<protein>
    <submittedName>
        <fullName evidence="2">Uncharacterized protein</fullName>
    </submittedName>
</protein>
<gene>
    <name evidence="2" type="ORF">CA54_11520</name>
</gene>
<proteinExistence type="predicted"/>
<comment type="caution">
    <text evidence="2">The sequence shown here is derived from an EMBL/GenBank/DDBJ whole genome shotgun (WGS) entry which is preliminary data.</text>
</comment>
<evidence type="ECO:0000256" key="1">
    <source>
        <dbReference type="SAM" id="MobiDB-lite"/>
    </source>
</evidence>
<accession>A0A5C6BMJ4</accession>
<evidence type="ECO:0000313" key="2">
    <source>
        <dbReference type="EMBL" id="TWU12329.1"/>
    </source>
</evidence>
<dbReference type="PROSITE" id="PS51257">
    <property type="entry name" value="PROKAR_LIPOPROTEIN"/>
    <property type="match status" value="1"/>
</dbReference>
<organism evidence="2 3">
    <name type="scientific">Symmachiella macrocystis</name>
    <dbReference type="NCBI Taxonomy" id="2527985"/>
    <lineage>
        <taxon>Bacteria</taxon>
        <taxon>Pseudomonadati</taxon>
        <taxon>Planctomycetota</taxon>
        <taxon>Planctomycetia</taxon>
        <taxon>Planctomycetales</taxon>
        <taxon>Planctomycetaceae</taxon>
        <taxon>Symmachiella</taxon>
    </lineage>
</organism>
<evidence type="ECO:0000313" key="3">
    <source>
        <dbReference type="Proteomes" id="UP000320735"/>
    </source>
</evidence>
<dbReference type="AlphaFoldDB" id="A0A5C6BMJ4"/>
<dbReference type="OrthoDB" id="9891327at2"/>
<reference evidence="2 3" key="1">
    <citation type="submission" date="2019-02" db="EMBL/GenBank/DDBJ databases">
        <title>Deep-cultivation of Planctomycetes and their phenomic and genomic characterization uncovers novel biology.</title>
        <authorList>
            <person name="Wiegand S."/>
            <person name="Jogler M."/>
            <person name="Boedeker C."/>
            <person name="Pinto D."/>
            <person name="Vollmers J."/>
            <person name="Rivas-Marin E."/>
            <person name="Kohn T."/>
            <person name="Peeters S.H."/>
            <person name="Heuer A."/>
            <person name="Rast P."/>
            <person name="Oberbeckmann S."/>
            <person name="Bunk B."/>
            <person name="Jeske O."/>
            <person name="Meyerdierks A."/>
            <person name="Storesund J.E."/>
            <person name="Kallscheuer N."/>
            <person name="Luecker S."/>
            <person name="Lage O.M."/>
            <person name="Pohl T."/>
            <person name="Merkel B.J."/>
            <person name="Hornburger P."/>
            <person name="Mueller R.-W."/>
            <person name="Bruemmer F."/>
            <person name="Labrenz M."/>
            <person name="Spormann A.M."/>
            <person name="Op Den Camp H."/>
            <person name="Overmann J."/>
            <person name="Amann R."/>
            <person name="Jetten M.S.M."/>
            <person name="Mascher T."/>
            <person name="Medema M.H."/>
            <person name="Devos D.P."/>
            <person name="Kaster A.-K."/>
            <person name="Ovreas L."/>
            <person name="Rohde M."/>
            <person name="Galperin M.Y."/>
            <person name="Jogler C."/>
        </authorList>
    </citation>
    <scope>NUCLEOTIDE SEQUENCE [LARGE SCALE GENOMIC DNA]</scope>
    <source>
        <strain evidence="2 3">CA54</strain>
    </source>
</reference>
<feature type="region of interest" description="Disordered" evidence="1">
    <location>
        <begin position="33"/>
        <end position="116"/>
    </location>
</feature>
<dbReference type="EMBL" id="SJPP01000001">
    <property type="protein sequence ID" value="TWU12329.1"/>
    <property type="molecule type" value="Genomic_DNA"/>
</dbReference>
<dbReference type="Proteomes" id="UP000320735">
    <property type="component" value="Unassembled WGS sequence"/>
</dbReference>
<sequence>MGSNRVCLATAMWIGCFLLAGCQVFSGGSPATLGRLSPFNRLPSQSEPEFRDMDALEPSIGSDDEDSMDVSAIPSQETEDDRGKFERQGHRPLPVTESRPAITEDQAAVPKAMPAG</sequence>